<evidence type="ECO:0000259" key="2">
    <source>
        <dbReference type="Pfam" id="PF20906"/>
    </source>
</evidence>
<dbReference type="EMBL" id="CP048882">
    <property type="protein sequence ID" value="QPP09109.1"/>
    <property type="molecule type" value="Genomic_DNA"/>
</dbReference>
<reference evidence="4" key="1">
    <citation type="submission" date="2020-02" db="EMBL/GenBank/DDBJ databases">
        <title>Streptomyces sp. ASO4wet.</title>
        <authorList>
            <person name="Risdian C."/>
            <person name="Landwehr W."/>
            <person name="Schupp P."/>
            <person name="Wink J."/>
        </authorList>
    </citation>
    <scope>NUCLEOTIDE SEQUENCE [LARGE SCALE GENOMIC DNA]</scope>
    <source>
        <strain evidence="4">ASO4wet</strain>
    </source>
</reference>
<gene>
    <name evidence="3" type="ORF">G4Z16_24885</name>
</gene>
<feature type="domain" description="S-Me-THD-like C-terminal" evidence="2">
    <location>
        <begin position="178"/>
        <end position="357"/>
    </location>
</feature>
<proteinExistence type="predicted"/>
<dbReference type="Proteomes" id="UP000595046">
    <property type="component" value="Chromosome"/>
</dbReference>
<keyword evidence="4" id="KW-1185">Reference proteome</keyword>
<dbReference type="InterPro" id="IPR027479">
    <property type="entry name" value="S-Me-THD_N_sf"/>
</dbReference>
<organism evidence="3 4">
    <name type="scientific">Streptomyces bathyalis</name>
    <dbReference type="NCBI Taxonomy" id="2710756"/>
    <lineage>
        <taxon>Bacteria</taxon>
        <taxon>Bacillati</taxon>
        <taxon>Actinomycetota</taxon>
        <taxon>Actinomycetes</taxon>
        <taxon>Kitasatosporales</taxon>
        <taxon>Streptomycetaceae</taxon>
        <taxon>Streptomyces</taxon>
    </lineage>
</organism>
<dbReference type="AlphaFoldDB" id="A0A7T1TA24"/>
<dbReference type="Pfam" id="PF20906">
    <property type="entry name" value="S-Me-THD_C"/>
    <property type="match status" value="1"/>
</dbReference>
<sequence length="362" mass="38515">MSTTTMGGMWQITLDDVPALSKAAMLLGAGGGGGTGTELVEPILRRALREHGPVEVVKPVELPPESLAVPVGFVGSGTVMHEKPYEGSEIARAIRGVEGHTGVTAQAVVGVAMTGIMAVVPVIAAAQLGLPLVDADGTGRGVTKLSQTTLTLAGIDLTPAAFTADKGSNLLVDGVNSADAESVIRLSMPAMGGWAGMAWRPLRMDEIDNGMLVGTYSMALEMGRLLEERDREALAARYGARTLFEGKIVEVPRRHFGQFPTGTVVIEHTEQRDRALRIEMQNEYLVALEDGRIVACVPDLICVLEQETGTCLTAERVRYGLWVEVLGIPCQPQWRSPAGLELLGPRSFGYDMEYVPLEGAPG</sequence>
<name>A0A7T1TA24_9ACTN</name>
<dbReference type="Pfam" id="PF06032">
    <property type="entry name" value="S-Me-THD_N"/>
    <property type="match status" value="1"/>
</dbReference>
<evidence type="ECO:0000313" key="3">
    <source>
        <dbReference type="EMBL" id="QPP09109.1"/>
    </source>
</evidence>
<dbReference type="InterPro" id="IPR010318">
    <property type="entry name" value="S-Me-THD_N"/>
</dbReference>
<dbReference type="KEGG" id="sbat:G4Z16_24885"/>
<dbReference type="Gene3D" id="3.40.1610.10">
    <property type="entry name" value="CV3147-like domain"/>
    <property type="match status" value="1"/>
</dbReference>
<dbReference type="SUPFAM" id="SSF160991">
    <property type="entry name" value="CV3147-like"/>
    <property type="match status" value="1"/>
</dbReference>
<dbReference type="RefSeq" id="WP_197352884.1">
    <property type="nucleotide sequence ID" value="NZ_CP048882.1"/>
</dbReference>
<evidence type="ECO:0000313" key="4">
    <source>
        <dbReference type="Proteomes" id="UP000595046"/>
    </source>
</evidence>
<accession>A0A7T1TA24</accession>
<protein>
    <submittedName>
        <fullName evidence="3">DUF917 domain-containing protein</fullName>
    </submittedName>
</protein>
<dbReference type="InterPro" id="IPR024071">
    <property type="entry name" value="S-Me-THD_C_sf"/>
</dbReference>
<feature type="domain" description="S-Me-THD N-terminal" evidence="1">
    <location>
        <begin position="16"/>
        <end position="173"/>
    </location>
</feature>
<evidence type="ECO:0000259" key="1">
    <source>
        <dbReference type="Pfam" id="PF06032"/>
    </source>
</evidence>
<dbReference type="Gene3D" id="2.40.390.10">
    <property type="entry name" value="CV3147-like"/>
    <property type="match status" value="1"/>
</dbReference>
<dbReference type="InterPro" id="IPR048350">
    <property type="entry name" value="S-Me-THD-like_C"/>
</dbReference>